<evidence type="ECO:0000313" key="10">
    <source>
        <dbReference type="Proteomes" id="UP001211907"/>
    </source>
</evidence>
<dbReference type="PANTHER" id="PTHR47968">
    <property type="entry name" value="CENTROMERE PROTEIN E"/>
    <property type="match status" value="1"/>
</dbReference>
<dbReference type="GO" id="GO:0005524">
    <property type="term" value="F:ATP binding"/>
    <property type="evidence" value="ECO:0007669"/>
    <property type="project" value="UniProtKB-KW"/>
</dbReference>
<feature type="coiled-coil region" evidence="7">
    <location>
        <begin position="400"/>
        <end position="434"/>
    </location>
</feature>
<feature type="coiled-coil region" evidence="7">
    <location>
        <begin position="192"/>
        <end position="226"/>
    </location>
</feature>
<dbReference type="SUPFAM" id="SSF52540">
    <property type="entry name" value="P-loop containing nucleoside triphosphate hydrolases"/>
    <property type="match status" value="1"/>
</dbReference>
<keyword evidence="2 6" id="KW-0067">ATP-binding</keyword>
<dbReference type="InterPro" id="IPR019821">
    <property type="entry name" value="Kinesin_motor_CS"/>
</dbReference>
<keyword evidence="3 7" id="KW-0175">Coiled coil</keyword>
<keyword evidence="1 6" id="KW-0547">Nucleotide-binding</keyword>
<dbReference type="PANTHER" id="PTHR47968:SF75">
    <property type="entry name" value="CENTROMERE-ASSOCIATED PROTEIN E"/>
    <property type="match status" value="1"/>
</dbReference>
<dbReference type="SMART" id="SM00129">
    <property type="entry name" value="KISc"/>
    <property type="match status" value="1"/>
</dbReference>
<feature type="coiled-coil region" evidence="7">
    <location>
        <begin position="530"/>
        <end position="568"/>
    </location>
</feature>
<keyword evidence="4 6" id="KW-0505">Motor protein</keyword>
<dbReference type="GO" id="GO:0008017">
    <property type="term" value="F:microtubule binding"/>
    <property type="evidence" value="ECO:0007669"/>
    <property type="project" value="InterPro"/>
</dbReference>
<dbReference type="GO" id="GO:0003777">
    <property type="term" value="F:microtubule motor activity"/>
    <property type="evidence" value="ECO:0007669"/>
    <property type="project" value="InterPro"/>
</dbReference>
<dbReference type="InterPro" id="IPR036961">
    <property type="entry name" value="Kinesin_motor_dom_sf"/>
</dbReference>
<dbReference type="InterPro" id="IPR027640">
    <property type="entry name" value="Kinesin-like_fam"/>
</dbReference>
<evidence type="ECO:0000256" key="6">
    <source>
        <dbReference type="RuleBase" id="RU000394"/>
    </source>
</evidence>
<sequence length="583" mass="65524">MTPKTAKIHSNETIRDLLNPSQEDLRIHEDRKRGVYVSPLKEEIVTSPKQCMKVIQRGETSRSYGTTEYNERSSRSHTVFQMVIESRNKNSGVIIGDQNQPGIPLPGKVRGSVTISQLNLIDLAGSEKATTNLDRRKEGAFINKSLLTLGNVISRLTDDANPTTAALEETSNTLKFAERIKKVSVRAKQNQVLDEKALIQKYKLEIADLRNKLLETNDMLEKERAMQDLGMQRSLRMQYEEQLHESQLVRTALKERIDHLTKLILSSNTVTPKAILDWNAPYETGDIRASVIVQGLLPHQETTPSPRRTTVFNRPSSSVSAAIATSSSLSPAARKTQRLSRQLTDKDFLHRQIAELDARDEKISRYESLISALKTCATPSQTNALLSAFAANADKAVASVDEIKDEVYRLRRQKDEMEIVIREQNEKLEILEESGVIGRSVDTGAVSFEESPRYKDMSLLIMELRRGVDERDAVVKGLKAQVTELRANVRDLELREFEHLEALALNGVAQGNRGSISSLEDLESKMVARLKETETALEIERRARANERAEDEKKITDLEAELRSLKAEMFSRLSMTSMGADDG</sequence>
<feature type="domain" description="Kinesin motor" evidence="8">
    <location>
        <begin position="1"/>
        <end position="158"/>
    </location>
</feature>
<proteinExistence type="inferred from homology"/>
<evidence type="ECO:0000313" key="9">
    <source>
        <dbReference type="EMBL" id="KAJ3129245.1"/>
    </source>
</evidence>
<comment type="similarity">
    <text evidence="5 6">Belongs to the TRAFAC class myosin-kinesin ATPase superfamily. Kinesin family.</text>
</comment>
<dbReference type="GO" id="GO:0005874">
    <property type="term" value="C:microtubule"/>
    <property type="evidence" value="ECO:0007669"/>
    <property type="project" value="UniProtKB-KW"/>
</dbReference>
<evidence type="ECO:0000256" key="5">
    <source>
        <dbReference type="PROSITE-ProRule" id="PRU00283"/>
    </source>
</evidence>
<comment type="caution">
    <text evidence="9">The sequence shown here is derived from an EMBL/GenBank/DDBJ whole genome shotgun (WGS) entry which is preliminary data.</text>
</comment>
<dbReference type="AlphaFoldDB" id="A0AAD5T4G9"/>
<evidence type="ECO:0000256" key="1">
    <source>
        <dbReference type="ARBA" id="ARBA00022741"/>
    </source>
</evidence>
<accession>A0AAD5T4G9</accession>
<dbReference type="PROSITE" id="PS50067">
    <property type="entry name" value="KINESIN_MOTOR_2"/>
    <property type="match status" value="1"/>
</dbReference>
<evidence type="ECO:0000256" key="3">
    <source>
        <dbReference type="ARBA" id="ARBA00023054"/>
    </source>
</evidence>
<evidence type="ECO:0000256" key="7">
    <source>
        <dbReference type="SAM" id="Coils"/>
    </source>
</evidence>
<reference evidence="9" key="1">
    <citation type="submission" date="2020-05" db="EMBL/GenBank/DDBJ databases">
        <title>Phylogenomic resolution of chytrid fungi.</title>
        <authorList>
            <person name="Stajich J.E."/>
            <person name="Amses K."/>
            <person name="Simmons R."/>
            <person name="Seto K."/>
            <person name="Myers J."/>
            <person name="Bonds A."/>
            <person name="Quandt C.A."/>
            <person name="Barry K."/>
            <person name="Liu P."/>
            <person name="Grigoriev I."/>
            <person name="Longcore J.E."/>
            <person name="James T.Y."/>
        </authorList>
    </citation>
    <scope>NUCLEOTIDE SEQUENCE</scope>
    <source>
        <strain evidence="9">JEL0513</strain>
    </source>
</reference>
<dbReference type="InterPro" id="IPR027417">
    <property type="entry name" value="P-loop_NTPase"/>
</dbReference>
<comment type="caution">
    <text evidence="5">Lacks conserved residue(s) required for the propagation of feature annotation.</text>
</comment>
<dbReference type="PROSITE" id="PS00411">
    <property type="entry name" value="KINESIN_MOTOR_1"/>
    <property type="match status" value="1"/>
</dbReference>
<dbReference type="Pfam" id="PF00225">
    <property type="entry name" value="Kinesin"/>
    <property type="match status" value="1"/>
</dbReference>
<evidence type="ECO:0000256" key="2">
    <source>
        <dbReference type="ARBA" id="ARBA00022840"/>
    </source>
</evidence>
<gene>
    <name evidence="9" type="ORF">HK100_008742</name>
</gene>
<dbReference type="Gene3D" id="3.40.850.10">
    <property type="entry name" value="Kinesin motor domain"/>
    <property type="match status" value="1"/>
</dbReference>
<dbReference type="Proteomes" id="UP001211907">
    <property type="component" value="Unassembled WGS sequence"/>
</dbReference>
<organism evidence="9 10">
    <name type="scientific">Physocladia obscura</name>
    <dbReference type="NCBI Taxonomy" id="109957"/>
    <lineage>
        <taxon>Eukaryota</taxon>
        <taxon>Fungi</taxon>
        <taxon>Fungi incertae sedis</taxon>
        <taxon>Chytridiomycota</taxon>
        <taxon>Chytridiomycota incertae sedis</taxon>
        <taxon>Chytridiomycetes</taxon>
        <taxon>Chytridiales</taxon>
        <taxon>Chytriomycetaceae</taxon>
        <taxon>Physocladia</taxon>
    </lineage>
</organism>
<evidence type="ECO:0000259" key="8">
    <source>
        <dbReference type="PROSITE" id="PS50067"/>
    </source>
</evidence>
<dbReference type="Gene3D" id="1.20.58.1980">
    <property type="match status" value="1"/>
</dbReference>
<keyword evidence="10" id="KW-1185">Reference proteome</keyword>
<name>A0AAD5T4G9_9FUNG</name>
<evidence type="ECO:0000256" key="4">
    <source>
        <dbReference type="ARBA" id="ARBA00023175"/>
    </source>
</evidence>
<dbReference type="EMBL" id="JADGJH010000430">
    <property type="protein sequence ID" value="KAJ3129245.1"/>
    <property type="molecule type" value="Genomic_DNA"/>
</dbReference>
<dbReference type="InterPro" id="IPR001752">
    <property type="entry name" value="Kinesin_motor_dom"/>
</dbReference>
<protein>
    <recommendedName>
        <fullName evidence="6">Kinesin-like protein</fullName>
    </recommendedName>
</protein>
<dbReference type="GO" id="GO:0007018">
    <property type="term" value="P:microtubule-based movement"/>
    <property type="evidence" value="ECO:0007669"/>
    <property type="project" value="InterPro"/>
</dbReference>
<keyword evidence="6" id="KW-0493">Microtubule</keyword>